<dbReference type="GO" id="GO:0005198">
    <property type="term" value="F:structural molecule activity"/>
    <property type="evidence" value="ECO:0007669"/>
    <property type="project" value="UniProtKB-UniRule"/>
</dbReference>
<dbReference type="Proteomes" id="UP000193435">
    <property type="component" value="Unassembled WGS sequence"/>
</dbReference>
<dbReference type="Pfam" id="PF02049">
    <property type="entry name" value="FliE"/>
    <property type="match status" value="1"/>
</dbReference>
<dbReference type="PRINTS" id="PR01006">
    <property type="entry name" value="FLGHOOKFLIE"/>
</dbReference>
<evidence type="ECO:0000256" key="4">
    <source>
        <dbReference type="HAMAP-Rule" id="MF_00724"/>
    </source>
</evidence>
<evidence type="ECO:0000256" key="1">
    <source>
        <dbReference type="ARBA" id="ARBA00004117"/>
    </source>
</evidence>
<keyword evidence="3 4" id="KW-0975">Bacterial flagellum</keyword>
<dbReference type="GO" id="GO:0009425">
    <property type="term" value="C:bacterial-type flagellum basal body"/>
    <property type="evidence" value="ECO:0007669"/>
    <property type="project" value="UniProtKB-SubCell"/>
</dbReference>
<dbReference type="InterPro" id="IPR001624">
    <property type="entry name" value="FliE"/>
</dbReference>
<dbReference type="GO" id="GO:0003774">
    <property type="term" value="F:cytoskeletal motor activity"/>
    <property type="evidence" value="ECO:0007669"/>
    <property type="project" value="InterPro"/>
</dbReference>
<comment type="similarity">
    <text evidence="2 4">Belongs to the FliE family.</text>
</comment>
<name>A0A1X7N052_9LACT</name>
<evidence type="ECO:0000256" key="3">
    <source>
        <dbReference type="ARBA" id="ARBA00023143"/>
    </source>
</evidence>
<accession>A0A1X7N052</accession>
<dbReference type="GO" id="GO:0071973">
    <property type="term" value="P:bacterial-type flagellum-dependent cell motility"/>
    <property type="evidence" value="ECO:0007669"/>
    <property type="project" value="InterPro"/>
</dbReference>
<dbReference type="AlphaFoldDB" id="A0A1X7N052"/>
<proteinExistence type="inferred from homology"/>
<dbReference type="EMBL" id="FXBJ01000002">
    <property type="protein sequence ID" value="SMH30616.1"/>
    <property type="molecule type" value="Genomic_DNA"/>
</dbReference>
<evidence type="ECO:0000256" key="2">
    <source>
        <dbReference type="ARBA" id="ARBA00009272"/>
    </source>
</evidence>
<dbReference type="NCBIfam" id="TIGR00205">
    <property type="entry name" value="fliE"/>
    <property type="match status" value="1"/>
</dbReference>
<sequence length="102" mass="11059">MNIEKLATSLLTGESKPVTQAMKAQEAPESGSFSGMVEQAMVNLNDKQLAADQAVQGLAAGDADNLHTVMIRTSEAQLTLDLALQMRNKCLEAYNEVKNMQF</sequence>
<comment type="subcellular location">
    <subcellularLocation>
        <location evidence="1 4">Bacterial flagellum basal body</location>
    </subcellularLocation>
</comment>
<evidence type="ECO:0000313" key="6">
    <source>
        <dbReference type="EMBL" id="SMH30616.1"/>
    </source>
</evidence>
<dbReference type="PANTHER" id="PTHR34653:SF1">
    <property type="entry name" value="FLAGELLAR HOOK-BASAL BODY COMPLEX PROTEIN FLIE"/>
    <property type="match status" value="1"/>
</dbReference>
<evidence type="ECO:0000256" key="5">
    <source>
        <dbReference type="NCBIfam" id="TIGR00205"/>
    </source>
</evidence>
<keyword evidence="6" id="KW-0282">Flagellum</keyword>
<organism evidence="6 7">
    <name type="scientific">Carnobacterium iners</name>
    <dbReference type="NCBI Taxonomy" id="1073423"/>
    <lineage>
        <taxon>Bacteria</taxon>
        <taxon>Bacillati</taxon>
        <taxon>Bacillota</taxon>
        <taxon>Bacilli</taxon>
        <taxon>Lactobacillales</taxon>
        <taxon>Carnobacteriaceae</taxon>
        <taxon>Carnobacterium</taxon>
    </lineage>
</organism>
<dbReference type="STRING" id="1073423.SAMN04488700_1196"/>
<reference evidence="6 7" key="1">
    <citation type="submission" date="2017-04" db="EMBL/GenBank/DDBJ databases">
        <authorList>
            <person name="Afonso C.L."/>
            <person name="Miller P.J."/>
            <person name="Scott M.A."/>
            <person name="Spackman E."/>
            <person name="Goraichik I."/>
            <person name="Dimitrov K.M."/>
            <person name="Suarez D.L."/>
            <person name="Swayne D.E."/>
        </authorList>
    </citation>
    <scope>NUCLEOTIDE SEQUENCE [LARGE SCALE GENOMIC DNA]</scope>
    <source>
        <strain evidence="6 7">LMG26642</strain>
    </source>
</reference>
<protein>
    <recommendedName>
        <fullName evidence="4 5">Flagellar hook-basal body complex protein FliE</fullName>
    </recommendedName>
</protein>
<evidence type="ECO:0000313" key="7">
    <source>
        <dbReference type="Proteomes" id="UP000193435"/>
    </source>
</evidence>
<dbReference type="PANTHER" id="PTHR34653">
    <property type="match status" value="1"/>
</dbReference>
<keyword evidence="6" id="KW-0969">Cilium</keyword>
<keyword evidence="6" id="KW-0966">Cell projection</keyword>
<dbReference type="RefSeq" id="WP_234987838.1">
    <property type="nucleotide sequence ID" value="NZ_FOAH01000001.1"/>
</dbReference>
<dbReference type="HAMAP" id="MF_00724">
    <property type="entry name" value="FliE"/>
    <property type="match status" value="1"/>
</dbReference>
<gene>
    <name evidence="4" type="primary">fliE</name>
    <name evidence="6" type="ORF">SAMN04488700_1196</name>
</gene>
<keyword evidence="7" id="KW-1185">Reference proteome</keyword>